<organism evidence="2 3">
    <name type="scientific">Suillus luteus UH-Slu-Lm8-n1</name>
    <dbReference type="NCBI Taxonomy" id="930992"/>
    <lineage>
        <taxon>Eukaryota</taxon>
        <taxon>Fungi</taxon>
        <taxon>Dikarya</taxon>
        <taxon>Basidiomycota</taxon>
        <taxon>Agaricomycotina</taxon>
        <taxon>Agaricomycetes</taxon>
        <taxon>Agaricomycetidae</taxon>
        <taxon>Boletales</taxon>
        <taxon>Suillineae</taxon>
        <taxon>Suillaceae</taxon>
        <taxon>Suillus</taxon>
    </lineage>
</organism>
<dbReference type="InterPro" id="IPR000210">
    <property type="entry name" value="BTB/POZ_dom"/>
</dbReference>
<dbReference type="Gene3D" id="3.30.710.10">
    <property type="entry name" value="Potassium Channel Kv1.1, Chain A"/>
    <property type="match status" value="1"/>
</dbReference>
<sequence>MTVHSHNDFYAPGSDMLLLSSDDVKFCVHRCMLAAASPFFEHMFALPQPPDDPTSEERRPMIPVSEPSSTLHTLLRFVYPVPHPTISSLDELSTIMGVAVKYDFLGVISALRKQLISPAYLRDDPVRVFAIASRYDFEDEAQVASQHTLSVNILDCPLSDDFRFITAHSYHRLLVLHKKRSKDAQALLKIPEDVKCLQCSGPYYGAFVPPKWWKEFERIARADLETRPTTDVIFSMPFLARAAEASGCARCASSILDSHQFLSDLKRQIDELPATI</sequence>
<evidence type="ECO:0000313" key="2">
    <source>
        <dbReference type="EMBL" id="KIK44918.1"/>
    </source>
</evidence>
<dbReference type="STRING" id="930992.A0A0D0BP29"/>
<dbReference type="OrthoDB" id="71307at2759"/>
<proteinExistence type="predicted"/>
<dbReference type="SMART" id="SM00225">
    <property type="entry name" value="BTB"/>
    <property type="match status" value="1"/>
</dbReference>
<dbReference type="InParanoid" id="A0A0D0BP29"/>
<keyword evidence="3" id="KW-1185">Reference proteome</keyword>
<dbReference type="AlphaFoldDB" id="A0A0D0BP29"/>
<dbReference type="Pfam" id="PF00651">
    <property type="entry name" value="BTB"/>
    <property type="match status" value="1"/>
</dbReference>
<accession>A0A0D0BP29</accession>
<dbReference type="InterPro" id="IPR011333">
    <property type="entry name" value="SKP1/BTB/POZ_sf"/>
</dbReference>
<reference evidence="3" key="2">
    <citation type="submission" date="2015-01" db="EMBL/GenBank/DDBJ databases">
        <title>Evolutionary Origins and Diversification of the Mycorrhizal Mutualists.</title>
        <authorList>
            <consortium name="DOE Joint Genome Institute"/>
            <consortium name="Mycorrhizal Genomics Consortium"/>
            <person name="Kohler A."/>
            <person name="Kuo A."/>
            <person name="Nagy L.G."/>
            <person name="Floudas D."/>
            <person name="Copeland A."/>
            <person name="Barry K.W."/>
            <person name="Cichocki N."/>
            <person name="Veneault-Fourrey C."/>
            <person name="LaButti K."/>
            <person name="Lindquist E.A."/>
            <person name="Lipzen A."/>
            <person name="Lundell T."/>
            <person name="Morin E."/>
            <person name="Murat C."/>
            <person name="Riley R."/>
            <person name="Ohm R."/>
            <person name="Sun H."/>
            <person name="Tunlid A."/>
            <person name="Henrissat B."/>
            <person name="Grigoriev I.V."/>
            <person name="Hibbett D.S."/>
            <person name="Martin F."/>
        </authorList>
    </citation>
    <scope>NUCLEOTIDE SEQUENCE [LARGE SCALE GENOMIC DNA]</scope>
    <source>
        <strain evidence="3">UH-Slu-Lm8-n1</strain>
    </source>
</reference>
<feature type="domain" description="BTB" evidence="1">
    <location>
        <begin position="14"/>
        <end position="79"/>
    </location>
</feature>
<dbReference type="HOGENOM" id="CLU_052397_0_2_1"/>
<evidence type="ECO:0000259" key="1">
    <source>
        <dbReference type="PROSITE" id="PS50097"/>
    </source>
</evidence>
<dbReference type="Proteomes" id="UP000054485">
    <property type="component" value="Unassembled WGS sequence"/>
</dbReference>
<dbReference type="PROSITE" id="PS50097">
    <property type="entry name" value="BTB"/>
    <property type="match status" value="1"/>
</dbReference>
<dbReference type="EMBL" id="KN835181">
    <property type="protein sequence ID" value="KIK44918.1"/>
    <property type="molecule type" value="Genomic_DNA"/>
</dbReference>
<name>A0A0D0BP29_9AGAM</name>
<reference evidence="2 3" key="1">
    <citation type="submission" date="2014-04" db="EMBL/GenBank/DDBJ databases">
        <authorList>
            <consortium name="DOE Joint Genome Institute"/>
            <person name="Kuo A."/>
            <person name="Ruytinx J."/>
            <person name="Rineau F."/>
            <person name="Colpaert J."/>
            <person name="Kohler A."/>
            <person name="Nagy L.G."/>
            <person name="Floudas D."/>
            <person name="Copeland A."/>
            <person name="Barry K.W."/>
            <person name="Cichocki N."/>
            <person name="Veneault-Fourrey C."/>
            <person name="LaButti K."/>
            <person name="Lindquist E.A."/>
            <person name="Lipzen A."/>
            <person name="Lundell T."/>
            <person name="Morin E."/>
            <person name="Murat C."/>
            <person name="Sun H."/>
            <person name="Tunlid A."/>
            <person name="Henrissat B."/>
            <person name="Grigoriev I.V."/>
            <person name="Hibbett D.S."/>
            <person name="Martin F."/>
            <person name="Nordberg H.P."/>
            <person name="Cantor M.N."/>
            <person name="Hua S.X."/>
        </authorList>
    </citation>
    <scope>NUCLEOTIDE SEQUENCE [LARGE SCALE GENOMIC DNA]</scope>
    <source>
        <strain evidence="2 3">UH-Slu-Lm8-n1</strain>
    </source>
</reference>
<evidence type="ECO:0000313" key="3">
    <source>
        <dbReference type="Proteomes" id="UP000054485"/>
    </source>
</evidence>
<dbReference type="SUPFAM" id="SSF54695">
    <property type="entry name" value="POZ domain"/>
    <property type="match status" value="1"/>
</dbReference>
<protein>
    <recommendedName>
        <fullName evidence="1">BTB domain-containing protein</fullName>
    </recommendedName>
</protein>
<gene>
    <name evidence="2" type="ORF">CY34DRAFT_78915</name>
</gene>